<evidence type="ECO:0000256" key="1">
    <source>
        <dbReference type="SAM" id="Phobius"/>
    </source>
</evidence>
<dbReference type="AlphaFoldDB" id="A0A134AHD5"/>
<dbReference type="STRING" id="755172.HMPREF1863_00835"/>
<gene>
    <name evidence="2" type="ORF">HMPREF1863_00835</name>
</gene>
<evidence type="ECO:0008006" key="4">
    <source>
        <dbReference type="Google" id="ProtNLM"/>
    </source>
</evidence>
<dbReference type="PATRIC" id="fig|755172.3.peg.804"/>
<reference evidence="3" key="1">
    <citation type="submission" date="2016-01" db="EMBL/GenBank/DDBJ databases">
        <authorList>
            <person name="Mitreva M."/>
            <person name="Pepin K.H."/>
            <person name="Mihindukulasuriya K.A."/>
            <person name="Fulton R."/>
            <person name="Fronick C."/>
            <person name="O'Laughlin M."/>
            <person name="Miner T."/>
            <person name="Herter B."/>
            <person name="Rosa B.A."/>
            <person name="Cordes M."/>
            <person name="Tomlinson C."/>
            <person name="Wollam A."/>
            <person name="Palsikar V.B."/>
            <person name="Mardis E.R."/>
            <person name="Wilson R.K."/>
        </authorList>
    </citation>
    <scope>NUCLEOTIDE SEQUENCE [LARGE SCALE GENOMIC DNA]</scope>
    <source>
        <strain evidence="3">DNF00729</strain>
    </source>
</reference>
<dbReference type="InterPro" id="IPR011733">
    <property type="entry name" value="CHP02185_IM"/>
</dbReference>
<feature type="transmembrane region" description="Helical" evidence="1">
    <location>
        <begin position="42"/>
        <end position="62"/>
    </location>
</feature>
<keyword evidence="1" id="KW-0812">Transmembrane</keyword>
<protein>
    <recommendedName>
        <fullName evidence="4">TIGR02185 family protein</fullName>
    </recommendedName>
</protein>
<accession>A0A134AHD5</accession>
<feature type="transmembrane region" description="Helical" evidence="1">
    <location>
        <begin position="16"/>
        <end position="36"/>
    </location>
</feature>
<dbReference type="EMBL" id="LSDG01000023">
    <property type="protein sequence ID" value="KXB67109.1"/>
    <property type="molecule type" value="Genomic_DNA"/>
</dbReference>
<dbReference type="Pfam" id="PF09605">
    <property type="entry name" value="Trep_Strep"/>
    <property type="match status" value="1"/>
</dbReference>
<name>A0A134AHD5_9FIRM</name>
<evidence type="ECO:0000313" key="2">
    <source>
        <dbReference type="EMBL" id="KXB67109.1"/>
    </source>
</evidence>
<organism evidence="2 3">
    <name type="scientific">Aedoeadaptatus coxii</name>
    <dbReference type="NCBI Taxonomy" id="755172"/>
    <lineage>
        <taxon>Bacteria</taxon>
        <taxon>Bacillati</taxon>
        <taxon>Bacillota</taxon>
        <taxon>Tissierellia</taxon>
        <taxon>Tissierellales</taxon>
        <taxon>Peptoniphilaceae</taxon>
        <taxon>Aedoeadaptatus</taxon>
    </lineage>
</organism>
<proteinExistence type="predicted"/>
<keyword evidence="1" id="KW-0472">Membrane</keyword>
<sequence length="201" mass="21717">MEVNRMKKSSGIKAKDLITTGIFTAIMFALCMAVAMLGYIPIFIPLLSIIVPLIDGIPYVLFVSKTKKFGLITIMGFLLGLLIGVMGMGVYAPFTGLIAGLLADLLLKSSDYSSAKKVILSKGIFSIWLIGNYIPIVISRDAYYQNLAQGGYGKAYADALMKLIPDWSLIPLLVGMFIAGILGALIGRSLLKKQFERAGIV</sequence>
<comment type="caution">
    <text evidence="2">The sequence shown here is derived from an EMBL/GenBank/DDBJ whole genome shotgun (WGS) entry which is preliminary data.</text>
</comment>
<feature type="transmembrane region" description="Helical" evidence="1">
    <location>
        <begin position="69"/>
        <end position="85"/>
    </location>
</feature>
<keyword evidence="3" id="KW-1185">Reference proteome</keyword>
<dbReference type="Proteomes" id="UP000070442">
    <property type="component" value="Unassembled WGS sequence"/>
</dbReference>
<dbReference type="NCBIfam" id="TIGR02185">
    <property type="entry name" value="Trep_Strep"/>
    <property type="match status" value="1"/>
</dbReference>
<feature type="transmembrane region" description="Helical" evidence="1">
    <location>
        <begin position="167"/>
        <end position="187"/>
    </location>
</feature>
<keyword evidence="1" id="KW-1133">Transmembrane helix</keyword>
<evidence type="ECO:0000313" key="3">
    <source>
        <dbReference type="Proteomes" id="UP000070442"/>
    </source>
</evidence>